<evidence type="ECO:0000256" key="6">
    <source>
        <dbReference type="SAM" id="MobiDB-lite"/>
    </source>
</evidence>
<evidence type="ECO:0000256" key="3">
    <source>
        <dbReference type="ARBA" id="ARBA00022692"/>
    </source>
</evidence>
<sequence>MASARADSVPTAWAKDNSSLLERGTVRGGGRRASELQLAEDVIRKIDRRILPLLFVTYNFNFMDKVILSSASVFGLREDTHLVGSQYSWISSVFYFGYLFWTFPTSILIQQLPVGKYVSANTFFWGAVVALTAACSNFGGLMGVRFLLGVAEATISPAFVFVTSMWWTREEIPARCGVWFAGNSLGGLLSNFLAFAIGHIKRPLAAWQWLFIQVAGFNSLPVFDCVPFQVLGVATFLWGVFLLFLLPDTIASCDFLNEREKIYAEHRVEFAGTGKIRHEWKRDQVIECLMDPKTFLFLSVSVLTQIPNGGTQNFGNLVLKGFGFSPLETTLIITPASVLCISTVLITGWFCSKYHNVATYLICGIVAFPVAGSAIIYSNVSKGVKLFGYYLMSPGPAALPLTMSLVAVNYKGSTKKMTMTAILFVAYCAGNIAGPQFFISAEAPHYPTAFRAILVCYSLVVVSALALRFYLNCLNRKRDEKERVPAVGNESGMANKINPTSGEEEEEELTDFHARGFRYRT</sequence>
<dbReference type="Gene3D" id="1.20.1250.20">
    <property type="entry name" value="MFS general substrate transporter like domains"/>
    <property type="match status" value="1"/>
</dbReference>
<keyword evidence="5 7" id="KW-0472">Membrane</keyword>
<feature type="transmembrane region" description="Helical" evidence="7">
    <location>
        <begin position="389"/>
        <end position="408"/>
    </location>
</feature>
<gene>
    <name evidence="8" type="ORF">I7I51_00239</name>
</gene>
<protein>
    <submittedName>
        <fullName evidence="8">Allantoate permease</fullName>
    </submittedName>
</protein>
<comment type="subcellular location">
    <subcellularLocation>
        <location evidence="1">Membrane</location>
        <topology evidence="1">Multi-pass membrane protein</topology>
    </subcellularLocation>
</comment>
<keyword evidence="4 7" id="KW-1133">Transmembrane helix</keyword>
<dbReference type="PANTHER" id="PTHR43791">
    <property type="entry name" value="PERMEASE-RELATED"/>
    <property type="match status" value="1"/>
</dbReference>
<dbReference type="InterPro" id="IPR011701">
    <property type="entry name" value="MFS"/>
</dbReference>
<dbReference type="GO" id="GO:0016020">
    <property type="term" value="C:membrane"/>
    <property type="evidence" value="ECO:0007669"/>
    <property type="project" value="UniProtKB-SubCell"/>
</dbReference>
<feature type="transmembrane region" description="Helical" evidence="7">
    <location>
        <begin position="420"/>
        <end position="438"/>
    </location>
</feature>
<dbReference type="Pfam" id="PF07690">
    <property type="entry name" value="MFS_1"/>
    <property type="match status" value="2"/>
</dbReference>
<evidence type="ECO:0000256" key="4">
    <source>
        <dbReference type="ARBA" id="ARBA00022989"/>
    </source>
</evidence>
<feature type="region of interest" description="Disordered" evidence="6">
    <location>
        <begin position="482"/>
        <end position="521"/>
    </location>
</feature>
<reference evidence="8" key="1">
    <citation type="submission" date="2021-01" db="EMBL/GenBank/DDBJ databases">
        <title>Chromosome-level genome assembly of a human fungal pathogen reveals clustering of transcriptionally co-regulated genes.</title>
        <authorList>
            <person name="Voorhies M."/>
            <person name="Cohen S."/>
            <person name="Shea T.P."/>
            <person name="Petrus S."/>
            <person name="Munoz J.F."/>
            <person name="Poplawski S."/>
            <person name="Goldman W.E."/>
            <person name="Michael T."/>
            <person name="Cuomo C.A."/>
            <person name="Sil A."/>
            <person name="Beyhan S."/>
        </authorList>
    </citation>
    <scope>NUCLEOTIDE SEQUENCE</scope>
    <source>
        <strain evidence="8">WU24</strain>
    </source>
</reference>
<evidence type="ECO:0000256" key="7">
    <source>
        <dbReference type="SAM" id="Phobius"/>
    </source>
</evidence>
<organism evidence="8 9">
    <name type="scientific">Ajellomyces capsulatus</name>
    <name type="common">Darling's disease fungus</name>
    <name type="synonym">Histoplasma capsulatum</name>
    <dbReference type="NCBI Taxonomy" id="5037"/>
    <lineage>
        <taxon>Eukaryota</taxon>
        <taxon>Fungi</taxon>
        <taxon>Dikarya</taxon>
        <taxon>Ascomycota</taxon>
        <taxon>Pezizomycotina</taxon>
        <taxon>Eurotiomycetes</taxon>
        <taxon>Eurotiomycetidae</taxon>
        <taxon>Onygenales</taxon>
        <taxon>Ajellomycetaceae</taxon>
        <taxon>Histoplasma</taxon>
    </lineage>
</organism>
<feature type="transmembrane region" description="Helical" evidence="7">
    <location>
        <begin position="331"/>
        <end position="350"/>
    </location>
</feature>
<feature type="transmembrane region" description="Helical" evidence="7">
    <location>
        <begin position="87"/>
        <end position="109"/>
    </location>
</feature>
<keyword evidence="2" id="KW-0813">Transport</keyword>
<evidence type="ECO:0000256" key="5">
    <source>
        <dbReference type="ARBA" id="ARBA00023136"/>
    </source>
</evidence>
<evidence type="ECO:0000256" key="2">
    <source>
        <dbReference type="ARBA" id="ARBA00022448"/>
    </source>
</evidence>
<dbReference type="InterPro" id="IPR036259">
    <property type="entry name" value="MFS_trans_sf"/>
</dbReference>
<evidence type="ECO:0000313" key="9">
    <source>
        <dbReference type="Proteomes" id="UP000663671"/>
    </source>
</evidence>
<accession>A0A8A1MF72</accession>
<feature type="transmembrane region" description="Helical" evidence="7">
    <location>
        <begin position="450"/>
        <end position="471"/>
    </location>
</feature>
<keyword evidence="3 7" id="KW-0812">Transmembrane</keyword>
<dbReference type="GO" id="GO:0022857">
    <property type="term" value="F:transmembrane transporter activity"/>
    <property type="evidence" value="ECO:0007669"/>
    <property type="project" value="InterPro"/>
</dbReference>
<proteinExistence type="predicted"/>
<dbReference type="Proteomes" id="UP000663671">
    <property type="component" value="Chromosome 1"/>
</dbReference>
<evidence type="ECO:0000256" key="1">
    <source>
        <dbReference type="ARBA" id="ARBA00004141"/>
    </source>
</evidence>
<dbReference type="OrthoDB" id="6730379at2759"/>
<dbReference type="PANTHER" id="PTHR43791:SF10">
    <property type="entry name" value="MAJOR FACILITATOR SUPERFAMILY (MFS) PROFILE DOMAIN-CONTAINING PROTEIN"/>
    <property type="match status" value="1"/>
</dbReference>
<dbReference type="VEuPathDB" id="FungiDB:I7I51_00239"/>
<feature type="transmembrane region" description="Helical" evidence="7">
    <location>
        <begin position="146"/>
        <end position="167"/>
    </location>
</feature>
<evidence type="ECO:0000313" key="8">
    <source>
        <dbReference type="EMBL" id="QSS63182.1"/>
    </source>
</evidence>
<feature type="transmembrane region" description="Helical" evidence="7">
    <location>
        <begin position="179"/>
        <end position="200"/>
    </location>
</feature>
<feature type="transmembrane region" description="Helical" evidence="7">
    <location>
        <begin position="121"/>
        <end position="140"/>
    </location>
</feature>
<feature type="transmembrane region" description="Helical" evidence="7">
    <location>
        <begin position="230"/>
        <end position="247"/>
    </location>
</feature>
<feature type="transmembrane region" description="Helical" evidence="7">
    <location>
        <begin position="357"/>
        <end position="377"/>
    </location>
</feature>
<dbReference type="SUPFAM" id="SSF103473">
    <property type="entry name" value="MFS general substrate transporter"/>
    <property type="match status" value="1"/>
</dbReference>
<dbReference type="AlphaFoldDB" id="A0A8A1MF72"/>
<name>A0A8A1MF72_AJECA</name>
<dbReference type="EMBL" id="CP069114">
    <property type="protein sequence ID" value="QSS63182.1"/>
    <property type="molecule type" value="Genomic_DNA"/>
</dbReference>